<dbReference type="Gene3D" id="3.90.550.50">
    <property type="match status" value="1"/>
</dbReference>
<proteinExistence type="predicted"/>
<reference evidence="2" key="1">
    <citation type="submission" date="2024-03" db="EMBL/GenBank/DDBJ databases">
        <authorList>
            <consortium name="ELIXIR-Norway"/>
            <consortium name="Elixir Norway"/>
        </authorList>
    </citation>
    <scope>NUCLEOTIDE SEQUENCE</scope>
</reference>
<name>A0ABP1BD50_9BRYO</name>
<evidence type="ECO:0000313" key="3">
    <source>
        <dbReference type="Proteomes" id="UP001497522"/>
    </source>
</evidence>
<keyword evidence="1" id="KW-1133">Transmembrane helix</keyword>
<protein>
    <submittedName>
        <fullName evidence="2">Uncharacterized protein</fullName>
    </submittedName>
</protein>
<sequence length="582" mass="64710">MAKGAAVGAKQVQCNGGSGGGGQGEQQQQQQGGGGGASVAAGRVGVLGRVVGYSKLKVVIVVVCVCSCLYGLSLLLLSPWACSRVFQSDDCSPVLGLMFSKSSSNSMPSLFNHQAATHLRHTPYHNWHANFLASGFNADLHASSSLACAAVAQKNKTGTDISRIVFGIAAASETWIKGRRDYVKLWWKPENKMRGYVWLEKEITEGTWGKEYPPFQVSEDTSNFEYTNSWGGRDALRISRIVSETFRLGLPDVDWFVMGDDDTVFFTENLVQVLSKYDHTKPFYVGYASESHRENIIFSFEMAFGGAGYAISYPLAKELANIQDSCIRRYPHFFGGDDRMYACMAELGVPLTKEPGFHQLDIRRDAMGILAAHPVAPLVSLHHLDFIPEIYPKTTTKSFSQIEAVKYLLDAAAVDPGSILQQSICYDRNQDWSISVSWGYVVEVYKGFISPLELQRPARTFLSWYHENEAGTFSLNVREIAAEVCQRPTRFFLEDIQGPQAELDGLMEGVYLKLEDPEQSECGEKLMPLSFVKTVRVLKEPLDPSWYQSPQRSCCQIEDWRRDKIDIHVGACREGESLLGAD</sequence>
<keyword evidence="1" id="KW-0812">Transmembrane</keyword>
<dbReference type="Proteomes" id="UP001497522">
    <property type="component" value="Chromosome 3"/>
</dbReference>
<gene>
    <name evidence="2" type="ORF">CSSPJE1EN2_LOCUS15750</name>
</gene>
<organism evidence="2 3">
    <name type="scientific">Sphagnum jensenii</name>
    <dbReference type="NCBI Taxonomy" id="128206"/>
    <lineage>
        <taxon>Eukaryota</taxon>
        <taxon>Viridiplantae</taxon>
        <taxon>Streptophyta</taxon>
        <taxon>Embryophyta</taxon>
        <taxon>Bryophyta</taxon>
        <taxon>Sphagnophytina</taxon>
        <taxon>Sphagnopsida</taxon>
        <taxon>Sphagnales</taxon>
        <taxon>Sphagnaceae</taxon>
        <taxon>Sphagnum</taxon>
    </lineage>
</organism>
<keyword evidence="3" id="KW-1185">Reference proteome</keyword>
<evidence type="ECO:0000313" key="2">
    <source>
        <dbReference type="EMBL" id="CAK9873180.1"/>
    </source>
</evidence>
<dbReference type="Pfam" id="PF04646">
    <property type="entry name" value="DUF604"/>
    <property type="match status" value="1"/>
</dbReference>
<keyword evidence="1" id="KW-0472">Membrane</keyword>
<dbReference type="EMBL" id="OZ023704">
    <property type="protein sequence ID" value="CAK9873180.1"/>
    <property type="molecule type" value="Genomic_DNA"/>
</dbReference>
<dbReference type="InterPro" id="IPR006740">
    <property type="entry name" value="DUF604"/>
</dbReference>
<accession>A0ABP1BD50</accession>
<dbReference type="PANTHER" id="PTHR10811">
    <property type="entry name" value="FRINGE-RELATED"/>
    <property type="match status" value="1"/>
</dbReference>
<feature type="transmembrane region" description="Helical" evidence="1">
    <location>
        <begin position="58"/>
        <end position="81"/>
    </location>
</feature>
<evidence type="ECO:0000256" key="1">
    <source>
        <dbReference type="SAM" id="Phobius"/>
    </source>
</evidence>